<evidence type="ECO:0000313" key="1">
    <source>
        <dbReference type="EMBL" id="ADP71628.1"/>
    </source>
</evidence>
<dbReference type="KEGG" id="rva:Rvan_2404"/>
<name>E3I4P6_RHOVT</name>
<protein>
    <submittedName>
        <fullName evidence="1">Uncharacterized protein</fullName>
    </submittedName>
</protein>
<reference evidence="2" key="1">
    <citation type="journal article" date="2011" name="J. Bacteriol.">
        <title>Genome sequences of eight morphologically diverse alphaproteobacteria.</title>
        <authorList>
            <consortium name="US DOE Joint Genome Institute"/>
            <person name="Brown P.J."/>
            <person name="Kysela D.T."/>
            <person name="Buechlein A."/>
            <person name="Hemmerich C."/>
            <person name="Brun Y.V."/>
        </authorList>
    </citation>
    <scope>NUCLEOTIDE SEQUENCE [LARGE SCALE GENOMIC DNA]</scope>
    <source>
        <strain evidence="2">ATCC 17100 / ATH 3.1.1 / DSM 162 / LMG 4299</strain>
    </source>
</reference>
<dbReference type="eggNOG" id="ENOG5033EQ3">
    <property type="taxonomic scope" value="Bacteria"/>
</dbReference>
<dbReference type="HOGENOM" id="CLU_2002148_0_0_5"/>
<organism evidence="1 2">
    <name type="scientific">Rhodomicrobium vannielii (strain ATCC 17100 / DSM 162 / LMG 4299 / NCIMB 10020 / ATH 3.1.1)</name>
    <dbReference type="NCBI Taxonomy" id="648757"/>
    <lineage>
        <taxon>Bacteria</taxon>
        <taxon>Pseudomonadati</taxon>
        <taxon>Pseudomonadota</taxon>
        <taxon>Alphaproteobacteria</taxon>
        <taxon>Hyphomicrobiales</taxon>
        <taxon>Hyphomicrobiaceae</taxon>
        <taxon>Rhodomicrobium</taxon>
    </lineage>
</organism>
<keyword evidence="2" id="KW-1185">Reference proteome</keyword>
<dbReference type="AlphaFoldDB" id="E3I4P6"/>
<sequence length="124" mass="13159">MPLSVLSVLARLGVDPWEEAAKLARLPRVSAAKRLVSFIAATPGAPSAYLNDKTVSDRLIALLPSPAGVVTPLRERGVSALIKSRSTTWLVVIALILTIQLIVLSRQSSVPTNEPQAISGTVRP</sequence>
<accession>E3I4P6</accession>
<proteinExistence type="predicted"/>
<dbReference type="EMBL" id="CP002292">
    <property type="protein sequence ID" value="ADP71628.1"/>
    <property type="molecule type" value="Genomic_DNA"/>
</dbReference>
<gene>
    <name evidence="1" type="ordered locus">Rvan_2404</name>
</gene>
<dbReference type="Proteomes" id="UP000001399">
    <property type="component" value="Chromosome"/>
</dbReference>
<evidence type="ECO:0000313" key="2">
    <source>
        <dbReference type="Proteomes" id="UP000001399"/>
    </source>
</evidence>